<accession>A0A6A6NKU4</accession>
<gene>
    <name evidence="1" type="ORF">BDY21DRAFT_375692</name>
</gene>
<sequence>MRDLEEDRQLPVSQLLEHVVAVKEKVLAEEHPSPLASRHSLAIAYQANGQVQKAVELPEHAVALH</sequence>
<dbReference type="Proteomes" id="UP000799766">
    <property type="component" value="Unassembled WGS sequence"/>
</dbReference>
<reference evidence="1" key="1">
    <citation type="journal article" date="2020" name="Stud. Mycol.">
        <title>101 Dothideomycetes genomes: a test case for predicting lifestyles and emergence of pathogens.</title>
        <authorList>
            <person name="Haridas S."/>
            <person name="Albert R."/>
            <person name="Binder M."/>
            <person name="Bloem J."/>
            <person name="Labutti K."/>
            <person name="Salamov A."/>
            <person name="Andreopoulos B."/>
            <person name="Baker S."/>
            <person name="Barry K."/>
            <person name="Bills G."/>
            <person name="Bluhm B."/>
            <person name="Cannon C."/>
            <person name="Castanera R."/>
            <person name="Culley D."/>
            <person name="Daum C."/>
            <person name="Ezra D."/>
            <person name="Gonzalez J."/>
            <person name="Henrissat B."/>
            <person name="Kuo A."/>
            <person name="Liang C."/>
            <person name="Lipzen A."/>
            <person name="Lutzoni F."/>
            <person name="Magnuson J."/>
            <person name="Mondo S."/>
            <person name="Nolan M."/>
            <person name="Ohm R."/>
            <person name="Pangilinan J."/>
            <person name="Park H.-J."/>
            <person name="Ramirez L."/>
            <person name="Alfaro M."/>
            <person name="Sun H."/>
            <person name="Tritt A."/>
            <person name="Yoshinaga Y."/>
            <person name="Zwiers L.-H."/>
            <person name="Turgeon B."/>
            <person name="Goodwin S."/>
            <person name="Spatafora J."/>
            <person name="Crous P."/>
            <person name="Grigoriev I."/>
        </authorList>
    </citation>
    <scope>NUCLEOTIDE SEQUENCE</scope>
    <source>
        <strain evidence="1">ATCC 16933</strain>
    </source>
</reference>
<dbReference type="Gene3D" id="1.25.40.10">
    <property type="entry name" value="Tetratricopeptide repeat domain"/>
    <property type="match status" value="1"/>
</dbReference>
<dbReference type="Pfam" id="PF13374">
    <property type="entry name" value="TPR_10"/>
    <property type="match status" value="1"/>
</dbReference>
<protein>
    <submittedName>
        <fullName evidence="1">Uncharacterized protein</fullName>
    </submittedName>
</protein>
<keyword evidence="2" id="KW-1185">Reference proteome</keyword>
<evidence type="ECO:0000313" key="2">
    <source>
        <dbReference type="Proteomes" id="UP000799766"/>
    </source>
</evidence>
<organism evidence="1 2">
    <name type="scientific">Lineolata rhizophorae</name>
    <dbReference type="NCBI Taxonomy" id="578093"/>
    <lineage>
        <taxon>Eukaryota</taxon>
        <taxon>Fungi</taxon>
        <taxon>Dikarya</taxon>
        <taxon>Ascomycota</taxon>
        <taxon>Pezizomycotina</taxon>
        <taxon>Dothideomycetes</taxon>
        <taxon>Dothideomycetes incertae sedis</taxon>
        <taxon>Lineolatales</taxon>
        <taxon>Lineolataceae</taxon>
        <taxon>Lineolata</taxon>
    </lineage>
</organism>
<dbReference type="InterPro" id="IPR011990">
    <property type="entry name" value="TPR-like_helical_dom_sf"/>
</dbReference>
<proteinExistence type="predicted"/>
<dbReference type="AlphaFoldDB" id="A0A6A6NKU4"/>
<evidence type="ECO:0000313" key="1">
    <source>
        <dbReference type="EMBL" id="KAF2452259.1"/>
    </source>
</evidence>
<dbReference type="OrthoDB" id="20872at2759"/>
<name>A0A6A6NKU4_9PEZI</name>
<dbReference type="EMBL" id="MU001718">
    <property type="protein sequence ID" value="KAF2452259.1"/>
    <property type="molecule type" value="Genomic_DNA"/>
</dbReference>